<evidence type="ECO:0000256" key="6">
    <source>
        <dbReference type="ARBA" id="ARBA00022777"/>
    </source>
</evidence>
<evidence type="ECO:0000256" key="1">
    <source>
        <dbReference type="ARBA" id="ARBA00010886"/>
    </source>
</evidence>
<dbReference type="SUPFAM" id="SSF56112">
    <property type="entry name" value="Protein kinase-like (PK-like)"/>
    <property type="match status" value="1"/>
</dbReference>
<feature type="compositionally biased region" description="Polar residues" evidence="11">
    <location>
        <begin position="895"/>
        <end position="907"/>
    </location>
</feature>
<feature type="domain" description="Protein kinase" evidence="13">
    <location>
        <begin position="8"/>
        <end position="262"/>
    </location>
</feature>
<feature type="compositionally biased region" description="Acidic residues" evidence="11">
    <location>
        <begin position="335"/>
        <end position="351"/>
    </location>
</feature>
<dbReference type="Gene3D" id="3.30.200.20">
    <property type="entry name" value="Phosphorylase Kinase, domain 1"/>
    <property type="match status" value="1"/>
</dbReference>
<feature type="binding site" evidence="10">
    <location>
        <position position="37"/>
    </location>
    <ligand>
        <name>ATP</name>
        <dbReference type="ChEBI" id="CHEBI:30616"/>
    </ligand>
</feature>
<feature type="region of interest" description="Disordered" evidence="11">
    <location>
        <begin position="294"/>
        <end position="377"/>
    </location>
</feature>
<dbReference type="GO" id="GO:0007017">
    <property type="term" value="P:microtubule-based process"/>
    <property type="evidence" value="ECO:0007669"/>
    <property type="project" value="TreeGrafter"/>
</dbReference>
<evidence type="ECO:0000256" key="2">
    <source>
        <dbReference type="ARBA" id="ARBA00012513"/>
    </source>
</evidence>
<name>A0A445A698_ARAHY</name>
<dbReference type="FunFam" id="1.10.510.10:FF:000504">
    <property type="entry name" value="Serine/threonine-protein kinase Nek5"/>
    <property type="match status" value="1"/>
</dbReference>
<evidence type="ECO:0000256" key="12">
    <source>
        <dbReference type="SAM" id="Phobius"/>
    </source>
</evidence>
<feature type="compositionally biased region" description="Basic and acidic residues" evidence="11">
    <location>
        <begin position="306"/>
        <end position="330"/>
    </location>
</feature>
<feature type="compositionally biased region" description="Basic and acidic residues" evidence="11">
    <location>
        <begin position="952"/>
        <end position="964"/>
    </location>
</feature>
<dbReference type="GO" id="GO:0055028">
    <property type="term" value="C:cortical microtubule"/>
    <property type="evidence" value="ECO:0007669"/>
    <property type="project" value="TreeGrafter"/>
</dbReference>
<evidence type="ECO:0000256" key="9">
    <source>
        <dbReference type="ARBA" id="ARBA00048679"/>
    </source>
</evidence>
<dbReference type="PANTHER" id="PTHR43671">
    <property type="entry name" value="SERINE/THREONINE-PROTEIN KINASE NEK"/>
    <property type="match status" value="1"/>
</dbReference>
<protein>
    <recommendedName>
        <fullName evidence="2">non-specific serine/threonine protein kinase</fullName>
        <ecNumber evidence="2">2.7.11.1</ecNumber>
    </recommendedName>
</protein>
<dbReference type="CDD" id="cd08215">
    <property type="entry name" value="STKc_Nek"/>
    <property type="match status" value="1"/>
</dbReference>
<reference evidence="14 15" key="1">
    <citation type="submission" date="2019-01" db="EMBL/GenBank/DDBJ databases">
        <title>Sequencing of cultivated peanut Arachis hypogaea provides insights into genome evolution and oil improvement.</title>
        <authorList>
            <person name="Chen X."/>
        </authorList>
    </citation>
    <scope>NUCLEOTIDE SEQUENCE [LARGE SCALE GENOMIC DNA]</scope>
    <source>
        <strain evidence="15">cv. Fuhuasheng</strain>
        <tissue evidence="14">Leaves</tissue>
    </source>
</reference>
<dbReference type="InterPro" id="IPR011009">
    <property type="entry name" value="Kinase-like_dom_sf"/>
</dbReference>
<feature type="region of interest" description="Disordered" evidence="11">
    <location>
        <begin position="1036"/>
        <end position="1060"/>
    </location>
</feature>
<evidence type="ECO:0000256" key="8">
    <source>
        <dbReference type="ARBA" id="ARBA00047899"/>
    </source>
</evidence>
<evidence type="ECO:0000256" key="4">
    <source>
        <dbReference type="ARBA" id="ARBA00022679"/>
    </source>
</evidence>
<keyword evidence="12" id="KW-1133">Transmembrane helix</keyword>
<accession>A0A445A698</accession>
<keyword evidence="12" id="KW-0812">Transmembrane</keyword>
<keyword evidence="3" id="KW-0723">Serine/threonine-protein kinase</keyword>
<comment type="catalytic activity">
    <reaction evidence="8">
        <text>L-threonyl-[protein] + ATP = O-phospho-L-threonyl-[protein] + ADP + H(+)</text>
        <dbReference type="Rhea" id="RHEA:46608"/>
        <dbReference type="Rhea" id="RHEA-COMP:11060"/>
        <dbReference type="Rhea" id="RHEA-COMP:11605"/>
        <dbReference type="ChEBI" id="CHEBI:15378"/>
        <dbReference type="ChEBI" id="CHEBI:30013"/>
        <dbReference type="ChEBI" id="CHEBI:30616"/>
        <dbReference type="ChEBI" id="CHEBI:61977"/>
        <dbReference type="ChEBI" id="CHEBI:456216"/>
        <dbReference type="EC" id="2.7.11.1"/>
    </reaction>
</comment>
<evidence type="ECO:0000313" key="15">
    <source>
        <dbReference type="Proteomes" id="UP000289738"/>
    </source>
</evidence>
<feature type="region of interest" description="Disordered" evidence="11">
    <location>
        <begin position="872"/>
        <end position="964"/>
    </location>
</feature>
<comment type="caution">
    <text evidence="14">The sequence shown here is derived from an EMBL/GenBank/DDBJ whole genome shotgun (WGS) entry which is preliminary data.</text>
</comment>
<evidence type="ECO:0000256" key="7">
    <source>
        <dbReference type="ARBA" id="ARBA00022840"/>
    </source>
</evidence>
<comment type="similarity">
    <text evidence="1">Belongs to the protein kinase superfamily. NEK Ser/Thr protein kinase family. NIMA subfamily.</text>
</comment>
<dbReference type="FunFam" id="3.30.200.20:FF:000108">
    <property type="entry name" value="Serine/threonine-protein kinase Nek2"/>
    <property type="match status" value="1"/>
</dbReference>
<feature type="region of interest" description="Disordered" evidence="11">
    <location>
        <begin position="420"/>
        <end position="593"/>
    </location>
</feature>
<proteinExistence type="inferred from homology"/>
<dbReference type="PROSITE" id="PS00107">
    <property type="entry name" value="PROTEIN_KINASE_ATP"/>
    <property type="match status" value="1"/>
</dbReference>
<keyword evidence="6" id="KW-0418">Kinase</keyword>
<dbReference type="InterPro" id="IPR000719">
    <property type="entry name" value="Prot_kinase_dom"/>
</dbReference>
<dbReference type="GO" id="GO:0005524">
    <property type="term" value="F:ATP binding"/>
    <property type="evidence" value="ECO:0007669"/>
    <property type="project" value="UniProtKB-UniRule"/>
</dbReference>
<dbReference type="EMBL" id="SDMP01000013">
    <property type="protein sequence ID" value="RYR21970.1"/>
    <property type="molecule type" value="Genomic_DNA"/>
</dbReference>
<evidence type="ECO:0000256" key="5">
    <source>
        <dbReference type="ARBA" id="ARBA00022741"/>
    </source>
</evidence>
<feature type="compositionally biased region" description="Low complexity" evidence="11">
    <location>
        <begin position="505"/>
        <end position="515"/>
    </location>
</feature>
<dbReference type="GO" id="GO:0004674">
    <property type="term" value="F:protein serine/threonine kinase activity"/>
    <property type="evidence" value="ECO:0007669"/>
    <property type="project" value="UniProtKB-KW"/>
</dbReference>
<feature type="compositionally biased region" description="Low complexity" evidence="11">
    <location>
        <begin position="1045"/>
        <end position="1059"/>
    </location>
</feature>
<dbReference type="InterPro" id="IPR017441">
    <property type="entry name" value="Protein_kinase_ATP_BS"/>
</dbReference>
<feature type="compositionally biased region" description="Low complexity" evidence="11">
    <location>
        <begin position="875"/>
        <end position="894"/>
    </location>
</feature>
<feature type="compositionally biased region" description="Polar residues" evidence="11">
    <location>
        <begin position="938"/>
        <end position="951"/>
    </location>
</feature>
<sequence>MESRMDQYEIMEQIGRGAFGAAILVHHKSEKKKYVLKKIRLARQTERCRRSAHQEMALIARIQHPYIVEFKEAWVEKGCYVCIVTGYCEGGDMAELMKKTNGAYFPEEKLCKWFTQLLLAVEYLHSNFVLHRDLKCSNIFLTKDQDVRLGDFGLAKTLKADDLASSVVGTPNYMCPELLADIPYGFKSDIWSLGCCIYEMAAHRPAFKAFDMAGLISKINRSSIGPLPPCYSPSLKTLIKGMLRKSPEHRPTASEVLKHPYLQPYVDQYRPSFSSPTSCSPGKPISAVNYSRKNMAESQSSTSSSSDKDSLMSHERHIATSVPEHNKATETDMASIDDDSSENLLASEEENGSNNVNAKATEQEVMKPSYNEPCSNIESKQPKTIRSIMMALKEGKLREATSPMRGNRIKVGGVSTPKTNIETLSKLPKPNFTAPGLKPNVESPAVAHPKGSPDSVKRIQGLHPSKHQLPVTESSPKAKPRHDLTSPSGNVKPVEGEGLPDRTLQRTPPTLTRRPSFPARMRPVGLDVPNATNDNGKSGSNRTAQEPDISRCQLTNGNVPHLSRPAAREPQKAFGRSSKGMQTDSSNSASSSVSIQGCEIYDDATIFIDMREETLPDNENVLKNVGAESCPPTTCAHCKKVENVCNKTGEVTWSFRNTNSNEKMDSRISLDLPIEDSEVTSASEDSLPVKHTSINVSFGSDNKSVGPCAEAADEIIDHHDISKEITLATTIQHPLENSAEKPVYGGVLPLRKSEGKSEIVCQPEPMCKSSGDDKSTVRERLSSVSETAPLITSTKLSSQKVLQEKGTVVQNPAPERPDAGHLPPAFDDVIHVIRHSSYRVGNEQPVKESVEKGVQNLDVGKFINVVRDDVEARNSSPPLTLKSSSSSELPSTKPNTSDQFETRNNGTLPIVKSPSFSDASCMKSTMSDHAGLKEQDKSNPVSLVSESNSTELSKHDTPTTEDKPPVKEILDVKSFRQRAEALEELLELSAELLQQNRLEELQVVLKPFGKDKVSPRETAIWLARSLKGMMSEECGGREPMDVEHSTNGASTATASRTSSGNGGCIRKLILALVLVFVLLMVIFSIVWFVMDIQEPTFQVTSFSVSNFSVSTTQLRGKYQVELAILNPNKKIEVVLDHFNVLVYYGQVGLSVAATKPVYLEKLANKTVVVSLVVRDSPRFVRKEVPENMVKEWNKGVVNFDVRMVVRARFEAGILPSKEKFLDVFCGDLDVGFFSPKDSGKLLGIGKHCHEAEEDID</sequence>
<evidence type="ECO:0000259" key="13">
    <source>
        <dbReference type="PROSITE" id="PS50011"/>
    </source>
</evidence>
<feature type="compositionally biased region" description="Polar residues" evidence="11">
    <location>
        <begin position="530"/>
        <end position="544"/>
    </location>
</feature>
<dbReference type="Proteomes" id="UP000289738">
    <property type="component" value="Chromosome B03"/>
</dbReference>
<evidence type="ECO:0000256" key="11">
    <source>
        <dbReference type="SAM" id="MobiDB-lite"/>
    </source>
</evidence>
<evidence type="ECO:0000313" key="14">
    <source>
        <dbReference type="EMBL" id="RYR21970.1"/>
    </source>
</evidence>
<feature type="compositionally biased region" description="Polar residues" evidence="11">
    <location>
        <begin position="914"/>
        <end position="927"/>
    </location>
</feature>
<dbReference type="PANTHER" id="PTHR43671:SF98">
    <property type="entry name" value="SERINE_THREONINE-PROTEIN KINASE NEK11"/>
    <property type="match status" value="1"/>
</dbReference>
<dbReference type="EC" id="2.7.11.1" evidence="2"/>
<feature type="transmembrane region" description="Helical" evidence="12">
    <location>
        <begin position="1068"/>
        <end position="1090"/>
    </location>
</feature>
<dbReference type="PROSITE" id="PS50011">
    <property type="entry name" value="PROTEIN_KINASE_DOM"/>
    <property type="match status" value="1"/>
</dbReference>
<dbReference type="AlphaFoldDB" id="A0A445A698"/>
<organism evidence="14 15">
    <name type="scientific">Arachis hypogaea</name>
    <name type="common">Peanut</name>
    <dbReference type="NCBI Taxonomy" id="3818"/>
    <lineage>
        <taxon>Eukaryota</taxon>
        <taxon>Viridiplantae</taxon>
        <taxon>Streptophyta</taxon>
        <taxon>Embryophyta</taxon>
        <taxon>Tracheophyta</taxon>
        <taxon>Spermatophyta</taxon>
        <taxon>Magnoliopsida</taxon>
        <taxon>eudicotyledons</taxon>
        <taxon>Gunneridae</taxon>
        <taxon>Pentapetalae</taxon>
        <taxon>rosids</taxon>
        <taxon>fabids</taxon>
        <taxon>Fabales</taxon>
        <taxon>Fabaceae</taxon>
        <taxon>Papilionoideae</taxon>
        <taxon>50 kb inversion clade</taxon>
        <taxon>dalbergioids sensu lato</taxon>
        <taxon>Dalbergieae</taxon>
        <taxon>Pterocarpus clade</taxon>
        <taxon>Arachis</taxon>
    </lineage>
</organism>
<dbReference type="Pfam" id="PF00069">
    <property type="entry name" value="Pkinase"/>
    <property type="match status" value="1"/>
</dbReference>
<keyword evidence="5 10" id="KW-0547">Nucleotide-binding</keyword>
<comment type="catalytic activity">
    <reaction evidence="9">
        <text>L-seryl-[protein] + ATP = O-phospho-L-seryl-[protein] + ADP + H(+)</text>
        <dbReference type="Rhea" id="RHEA:17989"/>
        <dbReference type="Rhea" id="RHEA-COMP:9863"/>
        <dbReference type="Rhea" id="RHEA-COMP:11604"/>
        <dbReference type="ChEBI" id="CHEBI:15378"/>
        <dbReference type="ChEBI" id="CHEBI:29999"/>
        <dbReference type="ChEBI" id="CHEBI:30616"/>
        <dbReference type="ChEBI" id="CHEBI:83421"/>
        <dbReference type="ChEBI" id="CHEBI:456216"/>
        <dbReference type="EC" id="2.7.11.1"/>
    </reaction>
</comment>
<keyword evidence="7 10" id="KW-0067">ATP-binding</keyword>
<gene>
    <name evidence="14" type="ORF">Ahy_B03g067260</name>
</gene>
<dbReference type="InterPro" id="IPR008271">
    <property type="entry name" value="Ser/Thr_kinase_AS"/>
</dbReference>
<dbReference type="SMART" id="SM00220">
    <property type="entry name" value="S_TKc"/>
    <property type="match status" value="1"/>
</dbReference>
<keyword evidence="4" id="KW-0808">Transferase</keyword>
<dbReference type="PROSITE" id="PS00108">
    <property type="entry name" value="PROTEIN_KINASE_ST"/>
    <property type="match status" value="1"/>
</dbReference>
<dbReference type="STRING" id="3818.A0A445A698"/>
<dbReference type="Gene3D" id="1.10.510.10">
    <property type="entry name" value="Transferase(Phosphotransferase) domain 1"/>
    <property type="match status" value="1"/>
</dbReference>
<keyword evidence="12" id="KW-0472">Membrane</keyword>
<evidence type="ECO:0000256" key="3">
    <source>
        <dbReference type="ARBA" id="ARBA00022527"/>
    </source>
</evidence>
<keyword evidence="15" id="KW-1185">Reference proteome</keyword>
<evidence type="ECO:0000256" key="10">
    <source>
        <dbReference type="PROSITE-ProRule" id="PRU10141"/>
    </source>
</evidence>
<dbReference type="InterPro" id="IPR050660">
    <property type="entry name" value="NEK_Ser/Thr_kinase"/>
</dbReference>